<accession>A0A6L9U876</accession>
<comment type="caution">
    <text evidence="1">The sequence shown here is derived from an EMBL/GenBank/DDBJ whole genome shotgun (WGS) entry which is preliminary data.</text>
</comment>
<organism evidence="1 2">
    <name type="scientific">Rhizobium lusitanum</name>
    <dbReference type="NCBI Taxonomy" id="293958"/>
    <lineage>
        <taxon>Bacteria</taxon>
        <taxon>Pseudomonadati</taxon>
        <taxon>Pseudomonadota</taxon>
        <taxon>Alphaproteobacteria</taxon>
        <taxon>Hyphomicrobiales</taxon>
        <taxon>Rhizobiaceae</taxon>
        <taxon>Rhizobium/Agrobacterium group</taxon>
        <taxon>Rhizobium</taxon>
    </lineage>
</organism>
<proteinExistence type="predicted"/>
<sequence>MPEFVQAFATSIERKSLLRNLIAYRALIATDGYERGYQFFDGSFVENVEVTRGRAPKDIDVFTMLHAPQKYLDSFALWQGPGFQFWSSEIADQKLNKERFSLDTYALLIEDAPLDRMLEQVMYWYSLFSHQRDTFAWKGFVAVSFDRAQDDEALALIEAM</sequence>
<evidence type="ECO:0000313" key="1">
    <source>
        <dbReference type="EMBL" id="NEI70496.1"/>
    </source>
</evidence>
<gene>
    <name evidence="1" type="ORF">GR212_13020</name>
</gene>
<dbReference type="InterPro" id="IPR053860">
    <property type="entry name" value="DUF6932"/>
</dbReference>
<reference evidence="1 2" key="1">
    <citation type="submission" date="2019-12" db="EMBL/GenBank/DDBJ databases">
        <title>Rhizobium genotypes associated with high levels of biological nitrogen fixation by grain legumes in a temperate-maritime cropping system.</title>
        <authorList>
            <person name="Maluk M."/>
            <person name="Francesc Ferrando Molina F."/>
            <person name="Lopez Del Egido L."/>
            <person name="Lafos M."/>
            <person name="Langarica-Fuentes A."/>
            <person name="Gebre Yohannes G."/>
            <person name="Young M.W."/>
            <person name="Martin P."/>
            <person name="Gantlett R."/>
            <person name="Kenicer G."/>
            <person name="Hawes C."/>
            <person name="Begg G.S."/>
            <person name="Quilliam R.S."/>
            <person name="Squire G.R."/>
            <person name="Poole P.S."/>
            <person name="Young P.W."/>
            <person name="Iannetta P.M."/>
            <person name="James E.K."/>
        </authorList>
    </citation>
    <scope>NUCLEOTIDE SEQUENCE [LARGE SCALE GENOMIC DNA]</scope>
    <source>
        <strain evidence="1 2">JHI1118</strain>
    </source>
</reference>
<dbReference type="EMBL" id="WUEY01000005">
    <property type="protein sequence ID" value="NEI70496.1"/>
    <property type="molecule type" value="Genomic_DNA"/>
</dbReference>
<evidence type="ECO:0000313" key="2">
    <source>
        <dbReference type="Proteomes" id="UP000483035"/>
    </source>
</evidence>
<dbReference type="Pfam" id="PF22014">
    <property type="entry name" value="DUF6932"/>
    <property type="match status" value="1"/>
</dbReference>
<name>A0A6L9U876_9HYPH</name>
<protein>
    <submittedName>
        <fullName evidence="1">Uncharacterized protein</fullName>
    </submittedName>
</protein>
<dbReference type="AlphaFoldDB" id="A0A6L9U876"/>
<dbReference type="Proteomes" id="UP000483035">
    <property type="component" value="Unassembled WGS sequence"/>
</dbReference>